<dbReference type="PANTHER" id="PTHR13799:SF14">
    <property type="entry name" value="GTP CYCLOHYDROLASE 1 TYPE 2 HOMOLOG"/>
    <property type="match status" value="1"/>
</dbReference>
<evidence type="ECO:0000313" key="8">
    <source>
        <dbReference type="Proteomes" id="UP000557899"/>
    </source>
</evidence>
<dbReference type="Gene3D" id="3.30.70.120">
    <property type="match status" value="1"/>
</dbReference>
<reference evidence="7 8" key="1">
    <citation type="journal article" date="2020" name="Biotechnol. Biofuels">
        <title>New insights from the biogas microbiome by comprehensive genome-resolved metagenomics of nearly 1600 species originating from multiple anaerobic digesters.</title>
        <authorList>
            <person name="Campanaro S."/>
            <person name="Treu L."/>
            <person name="Rodriguez-R L.M."/>
            <person name="Kovalovszki A."/>
            <person name="Ziels R.M."/>
            <person name="Maus I."/>
            <person name="Zhu X."/>
            <person name="Kougias P.G."/>
            <person name="Basile A."/>
            <person name="Luo G."/>
            <person name="Schluter A."/>
            <person name="Konstantinidis K.T."/>
            <person name="Angelidaki I."/>
        </authorList>
    </citation>
    <scope>NUCLEOTIDE SEQUENCE [LARGE SCALE GENOMIC DNA]</scope>
    <source>
        <strain evidence="7">AS15tlH2ME_198</strain>
    </source>
</reference>
<comment type="caution">
    <text evidence="7">The sequence shown here is derived from an EMBL/GenBank/DDBJ whole genome shotgun (WGS) entry which is preliminary data.</text>
</comment>
<feature type="binding site" evidence="6">
    <location>
        <position position="343"/>
    </location>
    <ligand>
        <name>a divalent metal cation</name>
        <dbReference type="ChEBI" id="CHEBI:60240"/>
        <label>1</label>
    </ligand>
</feature>
<evidence type="ECO:0000256" key="1">
    <source>
        <dbReference type="ARBA" id="ARBA00006964"/>
    </source>
</evidence>
<dbReference type="InterPro" id="IPR036069">
    <property type="entry name" value="DUF34/NIF3_sf"/>
</dbReference>
<organism evidence="7 8">
    <name type="scientific">Corynebacterium humireducens</name>
    <dbReference type="NCBI Taxonomy" id="1223514"/>
    <lineage>
        <taxon>Bacteria</taxon>
        <taxon>Bacillati</taxon>
        <taxon>Actinomycetota</taxon>
        <taxon>Actinomycetes</taxon>
        <taxon>Mycobacteriales</taxon>
        <taxon>Corynebacteriaceae</taxon>
        <taxon>Corynebacterium</taxon>
    </lineage>
</organism>
<dbReference type="SUPFAM" id="SSF102705">
    <property type="entry name" value="NIF3 (NGG1p interacting factor 3)-like"/>
    <property type="match status" value="1"/>
</dbReference>
<evidence type="ECO:0000313" key="7">
    <source>
        <dbReference type="EMBL" id="NLA55380.1"/>
    </source>
</evidence>
<evidence type="ECO:0000256" key="4">
    <source>
        <dbReference type="ARBA" id="ARBA00022723"/>
    </source>
</evidence>
<feature type="binding site" evidence="6">
    <location>
        <position position="69"/>
    </location>
    <ligand>
        <name>a divalent metal cation</name>
        <dbReference type="ChEBI" id="CHEBI:60240"/>
        <label>1</label>
    </ligand>
</feature>
<dbReference type="Pfam" id="PF01784">
    <property type="entry name" value="DUF34_NIF3"/>
    <property type="match status" value="1"/>
</dbReference>
<dbReference type="NCBIfam" id="TIGR00486">
    <property type="entry name" value="YbgI_SA1388"/>
    <property type="match status" value="1"/>
</dbReference>
<comment type="subunit">
    <text evidence="2">Homohexamer.</text>
</comment>
<accession>A0A7X6PLX2</accession>
<proteinExistence type="inferred from homology"/>
<sequence>MGAMSTVGDIRSILESAYPPSLAESWDAVGLICGDPADEVNRVAFALDCTQAVAEEAVRSGAQMLVVHHPLLLRGVTSVAADTPKGRVIHTLIRGGVALFAAHTNADSARPGVNDRLAELVGITPGRPILPKSGAGVDKWGVHVPPASVDTVKKALFDAGAGEIGNYRDCSFDIEGTGQFTPVAGADPTEGEIGQTYRAAEVRVEFVAPARRRRALIDALRAAHPYEEPAFDIVETADTTDADEALGLGRIGDLPEPLTLREFTQQVADALPVTEWGVRAAGDPDAPVQRVAVSSGSGDSFLDAVRGLGVDVYVTSDLRHHPVDEYLRAGGPPVIDTAHWASEFPWTAQAAEIVGREADVETHVIDLRTDPWTLSAHASE</sequence>
<dbReference type="PANTHER" id="PTHR13799">
    <property type="entry name" value="NGG1 INTERACTING FACTOR 3"/>
    <property type="match status" value="1"/>
</dbReference>
<feature type="binding site" evidence="6">
    <location>
        <position position="68"/>
    </location>
    <ligand>
        <name>a divalent metal cation</name>
        <dbReference type="ChEBI" id="CHEBI:60240"/>
        <label>1</label>
    </ligand>
</feature>
<dbReference type="PIRSF" id="PIRSF037489">
    <property type="entry name" value="UCP037489_NIF3_YqfO"/>
    <property type="match status" value="1"/>
</dbReference>
<evidence type="ECO:0000256" key="3">
    <source>
        <dbReference type="ARBA" id="ARBA00022112"/>
    </source>
</evidence>
<evidence type="ECO:0000256" key="2">
    <source>
        <dbReference type="ARBA" id="ARBA00011643"/>
    </source>
</evidence>
<dbReference type="Gene3D" id="3.40.1390.30">
    <property type="entry name" value="NIF3 (NGG1p interacting factor 3)-like"/>
    <property type="match status" value="1"/>
</dbReference>
<gene>
    <name evidence="7" type="ORF">GX859_03635</name>
</gene>
<dbReference type="EMBL" id="JAAZHI010000082">
    <property type="protein sequence ID" value="NLA55380.1"/>
    <property type="molecule type" value="Genomic_DNA"/>
</dbReference>
<evidence type="ECO:0000256" key="6">
    <source>
        <dbReference type="PIRSR" id="PIRSR602678-1"/>
    </source>
</evidence>
<name>A0A7X6PLX2_9CORY</name>
<dbReference type="AlphaFoldDB" id="A0A7X6PLX2"/>
<feature type="binding site" evidence="6">
    <location>
        <position position="339"/>
    </location>
    <ligand>
        <name>a divalent metal cation</name>
        <dbReference type="ChEBI" id="CHEBI:60240"/>
        <label>1</label>
    </ligand>
</feature>
<dbReference type="Proteomes" id="UP000557899">
    <property type="component" value="Unassembled WGS sequence"/>
</dbReference>
<comment type="similarity">
    <text evidence="1 5">Belongs to the GTP cyclohydrolase I type 2/NIF3 family.</text>
</comment>
<dbReference type="InterPro" id="IPR015867">
    <property type="entry name" value="N-reg_PII/ATP_PRibTrfase_C"/>
</dbReference>
<dbReference type="InterPro" id="IPR002678">
    <property type="entry name" value="DUF34/NIF3"/>
</dbReference>
<keyword evidence="4 5" id="KW-0479">Metal-binding</keyword>
<dbReference type="InterPro" id="IPR017221">
    <property type="entry name" value="DUF34/NIF3_bac"/>
</dbReference>
<dbReference type="FunFam" id="3.40.1390.30:FF:000001">
    <property type="entry name" value="GTP cyclohydrolase 1 type 2"/>
    <property type="match status" value="1"/>
</dbReference>
<protein>
    <recommendedName>
        <fullName evidence="3 5">GTP cyclohydrolase 1 type 2 homolog</fullName>
    </recommendedName>
</protein>
<dbReference type="GO" id="GO:0046872">
    <property type="term" value="F:metal ion binding"/>
    <property type="evidence" value="ECO:0007669"/>
    <property type="project" value="UniProtKB-UniRule"/>
</dbReference>
<feature type="binding site" evidence="6">
    <location>
        <position position="107"/>
    </location>
    <ligand>
        <name>a divalent metal cation</name>
        <dbReference type="ChEBI" id="CHEBI:60240"/>
        <label>1</label>
    </ligand>
</feature>
<evidence type="ECO:0000256" key="5">
    <source>
        <dbReference type="PIRNR" id="PIRNR037489"/>
    </source>
</evidence>
<dbReference type="GO" id="GO:0005737">
    <property type="term" value="C:cytoplasm"/>
    <property type="evidence" value="ECO:0007669"/>
    <property type="project" value="TreeGrafter"/>
</dbReference>